<evidence type="ECO:0000259" key="1">
    <source>
        <dbReference type="Pfam" id="PF03781"/>
    </source>
</evidence>
<dbReference type="InterPro" id="IPR016187">
    <property type="entry name" value="CTDL_fold"/>
</dbReference>
<sequence>MYQYGGLTFIGNQSNKFAYDNEEPVHKVYLEPFQFASQPVLNGEYQEFIDCGGYHQSCYWLSDAWKVVNQQQWHAPLYWEKIEGKWWYMTLAGMQLVDGNAPVCHVSYFEALAYARWKSLQQEGVRLATEFEWEYVARNNTVEGNLRNFNSLQPMVYNGKKNLNQVLQLFGDVWEWTQSSYSNYPGYHSEQGPLGEYNGKFMSGQVVLRGGSCVTPADHIRATYRNFFYPLIDGSLVGFV</sequence>
<accession>A0A3B0Y2C0</accession>
<evidence type="ECO:0000313" key="2">
    <source>
        <dbReference type="EMBL" id="VAW71030.1"/>
    </source>
</evidence>
<name>A0A3B0Y2C0_9ZZZZ</name>
<reference evidence="2" key="1">
    <citation type="submission" date="2018-06" db="EMBL/GenBank/DDBJ databases">
        <authorList>
            <person name="Zhirakovskaya E."/>
        </authorList>
    </citation>
    <scope>NUCLEOTIDE SEQUENCE</scope>
</reference>
<dbReference type="PANTHER" id="PTHR23150:SF36">
    <property type="entry name" value="HERCYNINE OXYGENASE"/>
    <property type="match status" value="1"/>
</dbReference>
<dbReference type="InterPro" id="IPR042095">
    <property type="entry name" value="SUMF_sf"/>
</dbReference>
<dbReference type="EMBL" id="UOFL01000007">
    <property type="protein sequence ID" value="VAW71030.1"/>
    <property type="molecule type" value="Genomic_DNA"/>
</dbReference>
<dbReference type="InterPro" id="IPR051043">
    <property type="entry name" value="Sulfatase_Mod_Factor_Kinase"/>
</dbReference>
<dbReference type="SUPFAM" id="SSF56436">
    <property type="entry name" value="C-type lectin-like"/>
    <property type="match status" value="1"/>
</dbReference>
<dbReference type="Gene3D" id="3.90.1580.10">
    <property type="entry name" value="paralog of FGE (formylglycine-generating enzyme)"/>
    <property type="match status" value="1"/>
</dbReference>
<organism evidence="2">
    <name type="scientific">hydrothermal vent metagenome</name>
    <dbReference type="NCBI Taxonomy" id="652676"/>
    <lineage>
        <taxon>unclassified sequences</taxon>
        <taxon>metagenomes</taxon>
        <taxon>ecological metagenomes</taxon>
    </lineage>
</organism>
<feature type="domain" description="Sulfatase-modifying factor enzyme-like" evidence="1">
    <location>
        <begin position="5"/>
        <end position="154"/>
    </location>
</feature>
<proteinExistence type="predicted"/>
<dbReference type="AlphaFoldDB" id="A0A3B0Y2C0"/>
<dbReference type="PANTHER" id="PTHR23150">
    <property type="entry name" value="SULFATASE MODIFYING FACTOR 1, 2"/>
    <property type="match status" value="1"/>
</dbReference>
<dbReference type="Pfam" id="PF03781">
    <property type="entry name" value="FGE-sulfatase"/>
    <property type="match status" value="1"/>
</dbReference>
<dbReference type="InterPro" id="IPR005532">
    <property type="entry name" value="SUMF_dom"/>
</dbReference>
<protein>
    <recommendedName>
        <fullName evidence="1">Sulfatase-modifying factor enzyme-like domain-containing protein</fullName>
    </recommendedName>
</protein>
<gene>
    <name evidence="2" type="ORF">MNBD_GAMMA12-1425</name>
</gene>